<dbReference type="InterPro" id="IPR005467">
    <property type="entry name" value="His_kinase_dom"/>
</dbReference>
<dbReference type="SUPFAM" id="SSF55874">
    <property type="entry name" value="ATPase domain of HSP90 chaperone/DNA topoisomerase II/histidine kinase"/>
    <property type="match status" value="1"/>
</dbReference>
<dbReference type="eggNOG" id="arCOG06515">
    <property type="taxonomic scope" value="Archaea"/>
</dbReference>
<keyword evidence="4" id="KW-0808">Transferase</keyword>
<feature type="domain" description="PAS" evidence="8">
    <location>
        <begin position="43"/>
        <end position="107"/>
    </location>
</feature>
<evidence type="ECO:0000256" key="4">
    <source>
        <dbReference type="ARBA" id="ARBA00022679"/>
    </source>
</evidence>
<evidence type="ECO:0000256" key="1">
    <source>
        <dbReference type="ARBA" id="ARBA00000085"/>
    </source>
</evidence>
<dbReference type="STRING" id="304371.MCP_1443"/>
<dbReference type="InterPro" id="IPR036890">
    <property type="entry name" value="HATPase_C_sf"/>
</dbReference>
<dbReference type="eggNOG" id="arCOG06712">
    <property type="taxonomic scope" value="Archaea"/>
</dbReference>
<dbReference type="Gene3D" id="3.30.565.10">
    <property type="entry name" value="Histidine kinase-like ATPase, C-terminal domain"/>
    <property type="match status" value="1"/>
</dbReference>
<organism evidence="10 11">
    <name type="scientific">Methanocella paludicola (strain DSM 17711 / JCM 13418 / NBRC 101707 / SANAE)</name>
    <dbReference type="NCBI Taxonomy" id="304371"/>
    <lineage>
        <taxon>Archaea</taxon>
        <taxon>Methanobacteriati</taxon>
        <taxon>Methanobacteriota</taxon>
        <taxon>Stenosarchaea group</taxon>
        <taxon>Methanomicrobia</taxon>
        <taxon>Methanocellales</taxon>
        <taxon>Methanocellaceae</taxon>
        <taxon>Methanocella</taxon>
    </lineage>
</organism>
<evidence type="ECO:0000256" key="2">
    <source>
        <dbReference type="ARBA" id="ARBA00012438"/>
    </source>
</evidence>
<keyword evidence="11" id="KW-1185">Reference proteome</keyword>
<evidence type="ECO:0000313" key="11">
    <source>
        <dbReference type="Proteomes" id="UP000001882"/>
    </source>
</evidence>
<dbReference type="InterPro" id="IPR052162">
    <property type="entry name" value="Sensor_kinase/Photoreceptor"/>
</dbReference>
<dbReference type="PROSITE" id="PS50109">
    <property type="entry name" value="HIS_KIN"/>
    <property type="match status" value="1"/>
</dbReference>
<feature type="region of interest" description="Disordered" evidence="6">
    <location>
        <begin position="1"/>
        <end position="25"/>
    </location>
</feature>
<dbReference type="PROSITE" id="PS50112">
    <property type="entry name" value="PAS"/>
    <property type="match status" value="2"/>
</dbReference>
<dbReference type="InParanoid" id="D1YYJ3"/>
<dbReference type="InterPro" id="IPR003594">
    <property type="entry name" value="HATPase_dom"/>
</dbReference>
<dbReference type="Proteomes" id="UP000001882">
    <property type="component" value="Chromosome"/>
</dbReference>
<dbReference type="EC" id="2.7.13.3" evidence="2"/>
<feature type="domain" description="Histidine kinase" evidence="7">
    <location>
        <begin position="282"/>
        <end position="502"/>
    </location>
</feature>
<dbReference type="Pfam" id="PF02518">
    <property type="entry name" value="HATPase_c"/>
    <property type="match status" value="1"/>
</dbReference>
<dbReference type="SMART" id="SM00091">
    <property type="entry name" value="PAS"/>
    <property type="match status" value="1"/>
</dbReference>
<dbReference type="InterPro" id="IPR004358">
    <property type="entry name" value="Sig_transdc_His_kin-like_C"/>
</dbReference>
<gene>
    <name evidence="10" type="ordered locus">MCP_1443</name>
</gene>
<dbReference type="NCBIfam" id="TIGR00229">
    <property type="entry name" value="sensory_box"/>
    <property type="match status" value="1"/>
</dbReference>
<evidence type="ECO:0000256" key="5">
    <source>
        <dbReference type="ARBA" id="ARBA00022777"/>
    </source>
</evidence>
<protein>
    <recommendedName>
        <fullName evidence="2">histidine kinase</fullName>
        <ecNumber evidence="2">2.7.13.3</ecNumber>
    </recommendedName>
</protein>
<evidence type="ECO:0000259" key="7">
    <source>
        <dbReference type="PROSITE" id="PS50109"/>
    </source>
</evidence>
<proteinExistence type="predicted"/>
<dbReference type="PRINTS" id="PR00344">
    <property type="entry name" value="BCTRLSENSOR"/>
</dbReference>
<dbReference type="GO" id="GO:0004673">
    <property type="term" value="F:protein histidine kinase activity"/>
    <property type="evidence" value="ECO:0007669"/>
    <property type="project" value="UniProtKB-EC"/>
</dbReference>
<dbReference type="Pfam" id="PF08448">
    <property type="entry name" value="PAS_4"/>
    <property type="match status" value="1"/>
</dbReference>
<dbReference type="Gene3D" id="3.30.450.20">
    <property type="entry name" value="PAS domain"/>
    <property type="match status" value="2"/>
</dbReference>
<keyword evidence="3" id="KW-0597">Phosphoprotein</keyword>
<dbReference type="KEGG" id="mpd:MCP_1443"/>
<comment type="catalytic activity">
    <reaction evidence="1">
        <text>ATP + protein L-histidine = ADP + protein N-phospho-L-histidine.</text>
        <dbReference type="EC" id="2.7.13.3"/>
    </reaction>
</comment>
<reference evidence="10 11" key="1">
    <citation type="journal article" date="2007" name="Appl. Environ. Microbiol.">
        <title>Isolation of key methanogens for global methane emission from rice paddy fields: a novel isolate affiliated with the clone cluster rice cluster I.</title>
        <authorList>
            <person name="Sakai S."/>
            <person name="Imachi H."/>
            <person name="Sekiguchi Y."/>
            <person name="Ohashi A."/>
            <person name="Harada H."/>
            <person name="Kamagata Y."/>
        </authorList>
    </citation>
    <scope>NUCLEOTIDE SEQUENCE [LARGE SCALE GENOMIC DNA]</scope>
    <source>
        <strain evidence="11">DSM 17711 / JCM 13418 / NBRC 101707 / SANAE</strain>
    </source>
</reference>
<evidence type="ECO:0000313" key="10">
    <source>
        <dbReference type="EMBL" id="BAI61515.1"/>
    </source>
</evidence>
<feature type="domain" description="PAC" evidence="9">
    <location>
        <begin position="221"/>
        <end position="271"/>
    </location>
</feature>
<evidence type="ECO:0000259" key="9">
    <source>
        <dbReference type="PROSITE" id="PS50113"/>
    </source>
</evidence>
<dbReference type="AlphaFoldDB" id="D1YYJ3"/>
<dbReference type="SMART" id="SM00387">
    <property type="entry name" value="HATPase_c"/>
    <property type="match status" value="1"/>
</dbReference>
<dbReference type="InterPro" id="IPR035965">
    <property type="entry name" value="PAS-like_dom_sf"/>
</dbReference>
<reference evidence="11" key="3">
    <citation type="journal article" date="2011" name="PLoS ONE">
        <title>Genome sequence of a mesophilic hydrogenotrophic methanogen Methanocella paludicola, the first cultivated representative of the order Methanocellales.</title>
        <authorList>
            <person name="Sakai S."/>
            <person name="Takaki Y."/>
            <person name="Shimamura S."/>
            <person name="Sekine M."/>
            <person name="Tajima T."/>
            <person name="Kosugi H."/>
            <person name="Ichikawa N."/>
            <person name="Tasumi E."/>
            <person name="Hiraki A.T."/>
            <person name="Shimizu A."/>
            <person name="Kato Y."/>
            <person name="Nishiko R."/>
            <person name="Mori K."/>
            <person name="Fujita N."/>
            <person name="Imachi H."/>
            <person name="Takai K."/>
        </authorList>
    </citation>
    <scope>NUCLEOTIDE SEQUENCE [LARGE SCALE GENOMIC DNA]</scope>
    <source>
        <strain evidence="11">DSM 17711 / JCM 13418 / NBRC 101707 / SANAE</strain>
    </source>
</reference>
<dbReference type="EMBL" id="AP011532">
    <property type="protein sequence ID" value="BAI61515.1"/>
    <property type="molecule type" value="Genomic_DNA"/>
</dbReference>
<dbReference type="InterPro" id="IPR013656">
    <property type="entry name" value="PAS_4"/>
</dbReference>
<evidence type="ECO:0000259" key="8">
    <source>
        <dbReference type="PROSITE" id="PS50112"/>
    </source>
</evidence>
<dbReference type="PANTHER" id="PTHR43304:SF1">
    <property type="entry name" value="PAC DOMAIN-CONTAINING PROTEIN"/>
    <property type="match status" value="1"/>
</dbReference>
<keyword evidence="5 10" id="KW-0418">Kinase</keyword>
<dbReference type="InterPro" id="IPR000014">
    <property type="entry name" value="PAS"/>
</dbReference>
<name>D1YYJ3_METPS</name>
<dbReference type="PANTHER" id="PTHR43304">
    <property type="entry name" value="PHYTOCHROME-LIKE PROTEIN CPH1"/>
    <property type="match status" value="1"/>
</dbReference>
<feature type="domain" description="PAS" evidence="8">
    <location>
        <begin position="157"/>
        <end position="191"/>
    </location>
</feature>
<reference evidence="10 11" key="2">
    <citation type="journal article" date="2008" name="Int. J. Syst. Evol. Microbiol.">
        <title>Methanocella paludicola gen. nov., sp. nov., a methane-producing archaeon, the first isolate of the lineage 'Rice Cluster I', and proposal of the new archaeal order Methanocellales ord. nov.</title>
        <authorList>
            <person name="Sakai S."/>
            <person name="Imachi H."/>
            <person name="Hanada S."/>
            <person name="Ohashi A."/>
            <person name="Harada H."/>
            <person name="Kamagata Y."/>
        </authorList>
    </citation>
    <scope>NUCLEOTIDE SEQUENCE [LARGE SCALE GENOMIC DNA]</scope>
    <source>
        <strain evidence="11">DSM 17711 / JCM 13418 / NBRC 101707 / SANAE</strain>
    </source>
</reference>
<dbReference type="Pfam" id="PF13426">
    <property type="entry name" value="PAS_9"/>
    <property type="match status" value="1"/>
</dbReference>
<sequence>MRTDKHNMRESPIANIKQQPDPEMSREELIEELGELRALTAGLLSTVPVAFIVLDSQWRLVYLNDDAVKFFEDTRESLIGKPLEEIYPRKLGRMLSPQMIRELLDGKQNWVNKYTDYLHQWYKISANSSDFGIFIRLEDITSEMLVNRLLRLNEFSVNRARDMIFWFMPGGHIIYANMASRELLGYNNEELTKLKAIDIDPSFTADKWAEFVYDLKIRGSSTLELSFRARDGRIIPVEMTSNYLDYYGDEYVTSFARDITARKKNDKALMETKAQAELYVDLMSHDINNMNQVAIGYLDLALDMMRTDGRIDENHRDMISKPYEMLLNSSKLIENVRKVQLERSGHYEHRVIDIFKVLEDIKNNHPSVAGRDIQIKLTSNCECMVAANELLKDIFVNLIGNSIKHSSGPILINVVMDKVTEEGKEYCRVSVEDNGPGISDGNKGKLLQRLNIGNARARGKGFGLYLIKQLVDDFGGKFWMEDRVPGDYTKGAKFVVMLPAADT</sequence>
<accession>D1YYJ3</accession>
<dbReference type="PROSITE" id="PS50113">
    <property type="entry name" value="PAC"/>
    <property type="match status" value="1"/>
</dbReference>
<dbReference type="SUPFAM" id="SSF55785">
    <property type="entry name" value="PYP-like sensor domain (PAS domain)"/>
    <property type="match status" value="2"/>
</dbReference>
<dbReference type="InterPro" id="IPR000700">
    <property type="entry name" value="PAS-assoc_C"/>
</dbReference>
<dbReference type="CDD" id="cd00130">
    <property type="entry name" value="PAS"/>
    <property type="match status" value="2"/>
</dbReference>
<evidence type="ECO:0000256" key="6">
    <source>
        <dbReference type="SAM" id="MobiDB-lite"/>
    </source>
</evidence>
<evidence type="ECO:0000256" key="3">
    <source>
        <dbReference type="ARBA" id="ARBA00022553"/>
    </source>
</evidence>